<feature type="compositionally biased region" description="Low complexity" evidence="6">
    <location>
        <begin position="205"/>
        <end position="220"/>
    </location>
</feature>
<organism evidence="8 9">
    <name type="scientific">Nonomuraea purpurea</name>
    <dbReference type="NCBI Taxonomy" id="1849276"/>
    <lineage>
        <taxon>Bacteria</taxon>
        <taxon>Bacillati</taxon>
        <taxon>Actinomycetota</taxon>
        <taxon>Actinomycetes</taxon>
        <taxon>Streptosporangiales</taxon>
        <taxon>Streptosporangiaceae</taxon>
        <taxon>Nonomuraea</taxon>
    </lineage>
</organism>
<dbReference type="SUPFAM" id="SSF52540">
    <property type="entry name" value="P-loop containing nucleoside triphosphate hydrolases"/>
    <property type="match status" value="1"/>
</dbReference>
<dbReference type="InterPro" id="IPR013736">
    <property type="entry name" value="Xaa-Pro_dipept_C"/>
</dbReference>
<feature type="compositionally biased region" description="Polar residues" evidence="6">
    <location>
        <begin position="760"/>
        <end position="770"/>
    </location>
</feature>
<keyword evidence="2" id="KW-0813">Transport</keyword>
<dbReference type="Pfam" id="PF08530">
    <property type="entry name" value="PepX_C"/>
    <property type="match status" value="1"/>
</dbReference>
<dbReference type="InterPro" id="IPR008979">
    <property type="entry name" value="Galactose-bd-like_sf"/>
</dbReference>
<evidence type="ECO:0000256" key="3">
    <source>
        <dbReference type="ARBA" id="ARBA00022741"/>
    </source>
</evidence>
<evidence type="ECO:0000256" key="4">
    <source>
        <dbReference type="ARBA" id="ARBA00022801"/>
    </source>
</evidence>
<sequence>MKRVAALVAALALIGVTTWLVWPSAPEVRGQDQKISVVDGPANNQRVELDTTFFPPPDGGKAPVVLLAHGFGGSKQSMREQAIRLAQDGYAVLTWSARGFGRSTGQIALNSPDYEVKDVKQLIDWLAKRPEVQLDAAGDPRVGIAGGSYGGSIALMTAAHDQRIDAIVPQITWSDLADALFQNAATQSAQSPTTTDQDAGNGTGQDTQSPAAADDQSAGDAATAASTIGSGVFKRMWAGIFFGQGVSVDSFALRGSRQEAAAPLTAEQARCGRFLPEICDMYQEAAKTGRATPETIALLRKSSPITVADRIKAPTLLIQGQRDSLFPLSHADANARAIAASGTPVSLAWFDGGHDGGNGEADWLFEQSSAWFARYLKGEGSDQAAPPVSAFTVTRDGGRDPGTRQRIRLHPEAASYPGLGGTDTTSVELSGPEQNIVNPPGGAPASISTVPGIGGLLSGQNNTGVSIDMPGQSAAFESRPLTAPLQLTGSSTVKVKVSGKGEATLFAKLYDVADNLQPAALPAGLVSPVRVTIPEGAGSAEATITLPAVDHRFAVGHRLRLVVTTTDMGFATPVEPAAYQVSLSSPTLTVPTVRTLAAAPTGVSWWVWAMPLAAVLIAAGLLATGRTPARALAGPGPRNQRTRNQAAVPSTTEDGRQPNASTLTPVGQSHEAPVLSPDDGQSRDASTLSPNGHDASASHPNEDAKDAPVAAPNGHPLADGHAEELTAADPNQDVTSARDSQGDELVPIANGHDKEPTTPDPNQDVTSTRDSQSDELVPLEISGLTKAYRNGELAVDGLSFRVEQGQVLGLLGPNGAGKTTTMRMMMGLIQPDGGEIRIFGERVTPGAPVLSRLGSFVEGPGFLPHLSGRDNIELYWAATGRPAKDAHFEEALEIANLGKALDRAVRTYSQGMRQRLAIAQAMLGLPDLLVLDEPTNGLDPPQIREMREVLKRYARDGRTVIVSSHMLAEVEQTCSHVVVMRRGRLVSAGPVSHLLRSAAVGNGHGPRLEDVFLDLIGDKS</sequence>
<dbReference type="SUPFAM" id="SSF49785">
    <property type="entry name" value="Galactose-binding domain-like"/>
    <property type="match status" value="1"/>
</dbReference>
<evidence type="ECO:0000259" key="7">
    <source>
        <dbReference type="PROSITE" id="PS50893"/>
    </source>
</evidence>
<dbReference type="PANTHER" id="PTHR43335:SF4">
    <property type="entry name" value="ABC TRANSPORTER, ATP-BINDING PROTEIN"/>
    <property type="match status" value="1"/>
</dbReference>
<evidence type="ECO:0000256" key="5">
    <source>
        <dbReference type="ARBA" id="ARBA00022840"/>
    </source>
</evidence>
<dbReference type="InterPro" id="IPR029058">
    <property type="entry name" value="AB_hydrolase_fold"/>
</dbReference>
<dbReference type="InterPro" id="IPR017871">
    <property type="entry name" value="ABC_transporter-like_CS"/>
</dbReference>
<dbReference type="GO" id="GO:0016787">
    <property type="term" value="F:hydrolase activity"/>
    <property type="evidence" value="ECO:0007669"/>
    <property type="project" value="UniProtKB-KW"/>
</dbReference>
<dbReference type="PROSITE" id="PS50893">
    <property type="entry name" value="ABC_TRANSPORTER_2"/>
    <property type="match status" value="1"/>
</dbReference>
<gene>
    <name evidence="8" type="ORF">ACFOY2_06040</name>
</gene>
<dbReference type="InterPro" id="IPR003439">
    <property type="entry name" value="ABC_transporter-like_ATP-bd"/>
</dbReference>
<dbReference type="InterPro" id="IPR000383">
    <property type="entry name" value="Xaa-Pro-like_dom"/>
</dbReference>
<dbReference type="Gene3D" id="2.60.120.260">
    <property type="entry name" value="Galactose-binding domain-like"/>
    <property type="match status" value="1"/>
</dbReference>
<dbReference type="Pfam" id="PF00005">
    <property type="entry name" value="ABC_tran"/>
    <property type="match status" value="1"/>
</dbReference>
<proteinExistence type="inferred from homology"/>
<evidence type="ECO:0000256" key="6">
    <source>
        <dbReference type="SAM" id="MobiDB-lite"/>
    </source>
</evidence>
<dbReference type="EMBL" id="JBHSBI010000002">
    <property type="protein sequence ID" value="MFC4006773.1"/>
    <property type="molecule type" value="Genomic_DNA"/>
</dbReference>
<protein>
    <submittedName>
        <fullName evidence="8">Alpha/beta fold hydrolase</fullName>
    </submittedName>
</protein>
<evidence type="ECO:0000313" key="8">
    <source>
        <dbReference type="EMBL" id="MFC4006773.1"/>
    </source>
</evidence>
<dbReference type="RefSeq" id="WP_379526909.1">
    <property type="nucleotide sequence ID" value="NZ_JBHSBI010000002.1"/>
</dbReference>
<evidence type="ECO:0000313" key="9">
    <source>
        <dbReference type="Proteomes" id="UP001595851"/>
    </source>
</evidence>
<dbReference type="SUPFAM" id="SSF53474">
    <property type="entry name" value="alpha/beta-Hydrolases"/>
    <property type="match status" value="1"/>
</dbReference>
<dbReference type="SMART" id="SM00939">
    <property type="entry name" value="PepX_C"/>
    <property type="match status" value="1"/>
</dbReference>
<comment type="similarity">
    <text evidence="1">Belongs to the ABC transporter superfamily.</text>
</comment>
<feature type="compositionally biased region" description="Low complexity" evidence="6">
    <location>
        <begin position="187"/>
        <end position="198"/>
    </location>
</feature>
<keyword evidence="9" id="KW-1185">Reference proteome</keyword>
<evidence type="ECO:0000256" key="2">
    <source>
        <dbReference type="ARBA" id="ARBA00022448"/>
    </source>
</evidence>
<dbReference type="PROSITE" id="PS00211">
    <property type="entry name" value="ABC_TRANSPORTER_1"/>
    <property type="match status" value="1"/>
</dbReference>
<feature type="compositionally biased region" description="Polar residues" evidence="6">
    <location>
        <begin position="642"/>
        <end position="667"/>
    </location>
</feature>
<dbReference type="InterPro" id="IPR003593">
    <property type="entry name" value="AAA+_ATPase"/>
</dbReference>
<reference evidence="9" key="1">
    <citation type="journal article" date="2019" name="Int. J. Syst. Evol. Microbiol.">
        <title>The Global Catalogue of Microorganisms (GCM) 10K type strain sequencing project: providing services to taxonomists for standard genome sequencing and annotation.</title>
        <authorList>
            <consortium name="The Broad Institute Genomics Platform"/>
            <consortium name="The Broad Institute Genome Sequencing Center for Infectious Disease"/>
            <person name="Wu L."/>
            <person name="Ma J."/>
        </authorList>
    </citation>
    <scope>NUCLEOTIDE SEQUENCE [LARGE SCALE GENOMIC DNA]</scope>
    <source>
        <strain evidence="9">TBRC 1276</strain>
    </source>
</reference>
<dbReference type="Proteomes" id="UP001595851">
    <property type="component" value="Unassembled WGS sequence"/>
</dbReference>
<feature type="region of interest" description="Disordered" evidence="6">
    <location>
        <begin position="630"/>
        <end position="720"/>
    </location>
</feature>
<keyword evidence="3" id="KW-0547">Nucleotide-binding</keyword>
<dbReference type="Pfam" id="PF02129">
    <property type="entry name" value="Peptidase_S15"/>
    <property type="match status" value="1"/>
</dbReference>
<feature type="region of interest" description="Disordered" evidence="6">
    <location>
        <begin position="733"/>
        <end position="776"/>
    </location>
</feature>
<evidence type="ECO:0000256" key="1">
    <source>
        <dbReference type="ARBA" id="ARBA00005417"/>
    </source>
</evidence>
<dbReference type="PANTHER" id="PTHR43335">
    <property type="entry name" value="ABC TRANSPORTER, ATP-BINDING PROTEIN"/>
    <property type="match status" value="1"/>
</dbReference>
<dbReference type="Gene3D" id="3.40.50.1820">
    <property type="entry name" value="alpha/beta hydrolase"/>
    <property type="match status" value="2"/>
</dbReference>
<name>A0ABV8G2H1_9ACTN</name>
<dbReference type="InterPro" id="IPR027417">
    <property type="entry name" value="P-loop_NTPase"/>
</dbReference>
<feature type="domain" description="ABC transporter" evidence="7">
    <location>
        <begin position="779"/>
        <end position="1007"/>
    </location>
</feature>
<comment type="caution">
    <text evidence="8">The sequence shown here is derived from an EMBL/GenBank/DDBJ whole genome shotgun (WGS) entry which is preliminary data.</text>
</comment>
<keyword evidence="4 8" id="KW-0378">Hydrolase</keyword>
<feature type="region of interest" description="Disordered" evidence="6">
    <location>
        <begin position="187"/>
        <end position="220"/>
    </location>
</feature>
<accession>A0ABV8G2H1</accession>
<keyword evidence="5" id="KW-0067">ATP-binding</keyword>
<dbReference type="Gene3D" id="3.40.50.300">
    <property type="entry name" value="P-loop containing nucleotide triphosphate hydrolases"/>
    <property type="match status" value="1"/>
</dbReference>
<dbReference type="SMART" id="SM00382">
    <property type="entry name" value="AAA"/>
    <property type="match status" value="1"/>
</dbReference>